<dbReference type="InterPro" id="IPR036388">
    <property type="entry name" value="WH-like_DNA-bd_sf"/>
</dbReference>
<dbReference type="CDD" id="cd00090">
    <property type="entry name" value="HTH_ARSR"/>
    <property type="match status" value="1"/>
</dbReference>
<dbReference type="Proteomes" id="UP000614469">
    <property type="component" value="Unassembled WGS sequence"/>
</dbReference>
<proteinExistence type="predicted"/>
<dbReference type="AlphaFoldDB" id="A0A8J6NN65"/>
<accession>A0A8J6NN65</accession>
<dbReference type="Gene3D" id="1.10.10.10">
    <property type="entry name" value="Winged helix-like DNA-binding domain superfamily/Winged helix DNA-binding domain"/>
    <property type="match status" value="1"/>
</dbReference>
<comment type="caution">
    <text evidence="1">The sequence shown here is derived from an EMBL/GenBank/DDBJ whole genome shotgun (WGS) entry which is preliminary data.</text>
</comment>
<evidence type="ECO:0000313" key="1">
    <source>
        <dbReference type="EMBL" id="MBC8337037.1"/>
    </source>
</evidence>
<dbReference type="InterPro" id="IPR036390">
    <property type="entry name" value="WH_DNA-bd_sf"/>
</dbReference>
<dbReference type="SUPFAM" id="SSF46785">
    <property type="entry name" value="Winged helix' DNA-binding domain"/>
    <property type="match status" value="1"/>
</dbReference>
<dbReference type="InterPro" id="IPR011991">
    <property type="entry name" value="ArsR-like_HTH"/>
</dbReference>
<sequence length="210" mass="23178">MTTARQRVFAYIRKRRAVSASEIGRDLGMTQANARHHLSILQKNGQIELVGQGSSGKQGGRPVNIYGLGRGILGDGLPALSGHLLDEWLGSVSDQKKATHLENLAKRLANMTDRNPKSPDFEKVASPMIRLTKTVKRLDELGYESRWEAHARGPRLILGHCPYAAIIREHPELCQMDASLLNEMLSQNVTQVAKLEGDEIGRPYCVFAVG</sequence>
<reference evidence="1 2" key="1">
    <citation type="submission" date="2020-08" db="EMBL/GenBank/DDBJ databases">
        <title>Bridging the membrane lipid divide: bacteria of the FCB group superphylum have the potential to synthesize archaeal ether lipids.</title>
        <authorList>
            <person name="Villanueva L."/>
            <person name="Von Meijenfeldt F.A.B."/>
            <person name="Westbye A.B."/>
            <person name="Yadav S."/>
            <person name="Hopmans E.C."/>
            <person name="Dutilh B.E."/>
            <person name="Sinninghe Damste J.S."/>
        </authorList>
    </citation>
    <scope>NUCLEOTIDE SEQUENCE [LARGE SCALE GENOMIC DNA]</scope>
    <source>
        <strain evidence="1">NIOZ-UU36</strain>
    </source>
</reference>
<evidence type="ECO:0000313" key="2">
    <source>
        <dbReference type="Proteomes" id="UP000614469"/>
    </source>
</evidence>
<protein>
    <submittedName>
        <fullName evidence="1">Helix-turn-helix domain-containing protein</fullName>
    </submittedName>
</protein>
<dbReference type="Pfam" id="PF12840">
    <property type="entry name" value="HTH_20"/>
    <property type="match status" value="1"/>
</dbReference>
<gene>
    <name evidence="1" type="ORF">H8E29_17410</name>
</gene>
<name>A0A8J6NN65_9CHLR</name>
<dbReference type="EMBL" id="JACNJN010000222">
    <property type="protein sequence ID" value="MBC8337037.1"/>
    <property type="molecule type" value="Genomic_DNA"/>
</dbReference>
<organism evidence="1 2">
    <name type="scientific">Candidatus Desulfolinea nitratireducens</name>
    <dbReference type="NCBI Taxonomy" id="2841698"/>
    <lineage>
        <taxon>Bacteria</taxon>
        <taxon>Bacillati</taxon>
        <taxon>Chloroflexota</taxon>
        <taxon>Anaerolineae</taxon>
        <taxon>Anaerolineales</taxon>
        <taxon>Anaerolineales incertae sedis</taxon>
        <taxon>Candidatus Desulfolinea</taxon>
    </lineage>
</organism>